<dbReference type="Proteomes" id="UP001176429">
    <property type="component" value="Unassembled WGS sequence"/>
</dbReference>
<keyword evidence="2" id="KW-1185">Reference proteome</keyword>
<proteinExistence type="predicted"/>
<dbReference type="RefSeq" id="WP_305007968.1">
    <property type="nucleotide sequence ID" value="NZ_JAUQSY010000012.1"/>
</dbReference>
<evidence type="ECO:0000313" key="1">
    <source>
        <dbReference type="EMBL" id="MDO7876597.1"/>
    </source>
</evidence>
<dbReference type="PANTHER" id="PTHR36452:SF1">
    <property type="entry name" value="DUF2461 DOMAIN-CONTAINING PROTEIN"/>
    <property type="match status" value="1"/>
</dbReference>
<name>A0ABT9BHW3_9BACT</name>
<evidence type="ECO:0000313" key="2">
    <source>
        <dbReference type="Proteomes" id="UP001176429"/>
    </source>
</evidence>
<dbReference type="EMBL" id="JAUQSY010000012">
    <property type="protein sequence ID" value="MDO7876597.1"/>
    <property type="molecule type" value="Genomic_DNA"/>
</dbReference>
<reference evidence="1" key="1">
    <citation type="submission" date="2023-07" db="EMBL/GenBank/DDBJ databases">
        <authorList>
            <person name="Kim M.K."/>
        </authorList>
    </citation>
    <scope>NUCLEOTIDE SEQUENCE</scope>
    <source>
        <strain evidence="1">ASUV-10-1</strain>
    </source>
</reference>
<gene>
    <name evidence="1" type="ORF">Q5H93_17765</name>
</gene>
<dbReference type="InterPro" id="IPR015996">
    <property type="entry name" value="UCP028451"/>
</dbReference>
<accession>A0ABT9BHW3</accession>
<organism evidence="1 2">
    <name type="scientific">Hymenobacter aranciens</name>
    <dbReference type="NCBI Taxonomy" id="3063996"/>
    <lineage>
        <taxon>Bacteria</taxon>
        <taxon>Pseudomonadati</taxon>
        <taxon>Bacteroidota</taxon>
        <taxon>Cytophagia</taxon>
        <taxon>Cytophagales</taxon>
        <taxon>Hymenobacteraceae</taxon>
        <taxon>Hymenobacter</taxon>
    </lineage>
</organism>
<dbReference type="PANTHER" id="PTHR36452">
    <property type="entry name" value="CHROMOSOME 12, WHOLE GENOME SHOTGUN SEQUENCE"/>
    <property type="match status" value="1"/>
</dbReference>
<protein>
    <submittedName>
        <fullName evidence="1">DUF2461 domain-containing protein</fullName>
    </submittedName>
</protein>
<sequence length="221" mass="25660">MQLKPLYSFLADLADHNQRDWFNDHKASYQQLRTQFEADVDYWFEELRRLDPVLAGPEGRKSIFRLHRDVRFSHNKAPYKTHFSAYFTASPGKDVDAPAYYVQLGPQGQTLIAGGFYQPDKAQIAAIRQEIDYDADAFRDLLADVNFQYFFPDLSGEPLKRPPRGYPKNHPDIDLLKFKNYIVSHQLSDQEALTQPDFRAYVLAAFKELVPFCEYLRNAVA</sequence>
<dbReference type="Pfam" id="PF09365">
    <property type="entry name" value="DUF2461"/>
    <property type="match status" value="1"/>
</dbReference>
<dbReference type="PIRSF" id="PIRSF028451">
    <property type="entry name" value="UCP028451"/>
    <property type="match status" value="1"/>
</dbReference>
<comment type="caution">
    <text evidence="1">The sequence shown here is derived from an EMBL/GenBank/DDBJ whole genome shotgun (WGS) entry which is preliminary data.</text>
</comment>
<dbReference type="InterPro" id="IPR012808">
    <property type="entry name" value="CHP02453"/>
</dbReference>
<dbReference type="NCBIfam" id="TIGR02453">
    <property type="entry name" value="TIGR02453 family protein"/>
    <property type="match status" value="1"/>
</dbReference>